<accession>A0A653D7J8</accession>
<gene>
    <name evidence="2" type="ORF">CALMAC_LOCUS14518</name>
</gene>
<sequence length="107" mass="11675">MNNMNDPNNKVTTPVDGGTSPATTKMFFALGNVNNNINNNINNNNNGNNNNNNNNGYRLLSAQGMETLQAKCANSDCGYPLRPWLLTPIVNAEPGTPEQHYTRAHSI</sequence>
<dbReference type="OrthoDB" id="6743110at2759"/>
<feature type="region of interest" description="Disordered" evidence="1">
    <location>
        <begin position="1"/>
        <end position="23"/>
    </location>
</feature>
<proteinExistence type="predicted"/>
<reference evidence="2 3" key="1">
    <citation type="submission" date="2019-01" db="EMBL/GenBank/DDBJ databases">
        <authorList>
            <person name="Sayadi A."/>
        </authorList>
    </citation>
    <scope>NUCLEOTIDE SEQUENCE [LARGE SCALE GENOMIC DNA]</scope>
</reference>
<dbReference type="AlphaFoldDB" id="A0A653D7J8"/>
<evidence type="ECO:0000256" key="1">
    <source>
        <dbReference type="SAM" id="MobiDB-lite"/>
    </source>
</evidence>
<organism evidence="2 3">
    <name type="scientific">Callosobruchus maculatus</name>
    <name type="common">Southern cowpea weevil</name>
    <name type="synonym">Pulse bruchid</name>
    <dbReference type="NCBI Taxonomy" id="64391"/>
    <lineage>
        <taxon>Eukaryota</taxon>
        <taxon>Metazoa</taxon>
        <taxon>Ecdysozoa</taxon>
        <taxon>Arthropoda</taxon>
        <taxon>Hexapoda</taxon>
        <taxon>Insecta</taxon>
        <taxon>Pterygota</taxon>
        <taxon>Neoptera</taxon>
        <taxon>Endopterygota</taxon>
        <taxon>Coleoptera</taxon>
        <taxon>Polyphaga</taxon>
        <taxon>Cucujiformia</taxon>
        <taxon>Chrysomeloidea</taxon>
        <taxon>Chrysomelidae</taxon>
        <taxon>Bruchinae</taxon>
        <taxon>Bruchini</taxon>
        <taxon>Callosobruchus</taxon>
    </lineage>
</organism>
<name>A0A653D7J8_CALMS</name>
<keyword evidence="3" id="KW-1185">Reference proteome</keyword>
<protein>
    <submittedName>
        <fullName evidence="2">Uncharacterized protein</fullName>
    </submittedName>
</protein>
<evidence type="ECO:0000313" key="2">
    <source>
        <dbReference type="EMBL" id="VEN55297.1"/>
    </source>
</evidence>
<dbReference type="EMBL" id="CAACVG010010233">
    <property type="protein sequence ID" value="VEN55297.1"/>
    <property type="molecule type" value="Genomic_DNA"/>
</dbReference>
<feature type="compositionally biased region" description="Polar residues" evidence="1">
    <location>
        <begin position="1"/>
        <end position="12"/>
    </location>
</feature>
<dbReference type="Proteomes" id="UP000410492">
    <property type="component" value="Unassembled WGS sequence"/>
</dbReference>
<evidence type="ECO:0000313" key="3">
    <source>
        <dbReference type="Proteomes" id="UP000410492"/>
    </source>
</evidence>